<dbReference type="EC" id="1.7.1.13" evidence="5"/>
<comment type="subcellular location">
    <subcellularLocation>
        <location evidence="5">Cytoplasm</location>
    </subcellularLocation>
</comment>
<feature type="region of interest" description="Disordered" evidence="6">
    <location>
        <begin position="1"/>
        <end position="22"/>
    </location>
</feature>
<dbReference type="InterPro" id="IPR043133">
    <property type="entry name" value="GTP-CH-I_C/QueF"/>
</dbReference>
<evidence type="ECO:0000256" key="1">
    <source>
        <dbReference type="ARBA" id="ARBA00022490"/>
    </source>
</evidence>
<dbReference type="Gene3D" id="3.30.1130.10">
    <property type="match status" value="1"/>
</dbReference>
<sequence length="174" mass="19811">MAKNAKSEGRKSKEMGSVSLLGNTKTNYPETYAPEVLEKFPNKHPDNDAWTTFVCTEFTSLCPMTGQPDFAKIFINYIADKDMVESKSLKIYLFSFRNHGDFHEDCVQKICKDLFKLMKPKYIEVQGDFTPRGGIAIFPYASMSNGSKKYEAMKDARMANYSPGKYGMDLARLY</sequence>
<dbReference type="GO" id="GO:0008616">
    <property type="term" value="P:tRNA queuosine(34) biosynthetic process"/>
    <property type="evidence" value="ECO:0007669"/>
    <property type="project" value="UniProtKB-UniRule"/>
</dbReference>
<keyword evidence="3 5" id="KW-0521">NADP</keyword>
<dbReference type="Pfam" id="PF14489">
    <property type="entry name" value="QueF"/>
    <property type="match status" value="1"/>
</dbReference>
<feature type="binding site" evidence="5">
    <location>
        <begin position="84"/>
        <end position="86"/>
    </location>
    <ligand>
        <name>substrate</name>
    </ligand>
</feature>
<organism evidence="7 8">
    <name type="scientific">Peredibacter starrii</name>
    <dbReference type="NCBI Taxonomy" id="28202"/>
    <lineage>
        <taxon>Bacteria</taxon>
        <taxon>Pseudomonadati</taxon>
        <taxon>Bdellovibrionota</taxon>
        <taxon>Bacteriovoracia</taxon>
        <taxon>Bacteriovoracales</taxon>
        <taxon>Bacteriovoracaceae</taxon>
        <taxon>Peredibacter</taxon>
    </lineage>
</organism>
<evidence type="ECO:0000256" key="3">
    <source>
        <dbReference type="ARBA" id="ARBA00022857"/>
    </source>
</evidence>
<keyword evidence="4 5" id="KW-0560">Oxidoreductase</keyword>
<dbReference type="HAMAP" id="MF_00818">
    <property type="entry name" value="QueF_type1"/>
    <property type="match status" value="1"/>
</dbReference>
<dbReference type="InterPro" id="IPR029500">
    <property type="entry name" value="QueF"/>
</dbReference>
<gene>
    <name evidence="5 7" type="primary">queF</name>
    <name evidence="7" type="ORF">SOO65_13530</name>
</gene>
<dbReference type="GO" id="GO:0005737">
    <property type="term" value="C:cytoplasm"/>
    <property type="evidence" value="ECO:0007669"/>
    <property type="project" value="UniProtKB-SubCell"/>
</dbReference>
<evidence type="ECO:0000256" key="6">
    <source>
        <dbReference type="SAM" id="MobiDB-lite"/>
    </source>
</evidence>
<feature type="compositionally biased region" description="Basic and acidic residues" evidence="6">
    <location>
        <begin position="1"/>
        <end position="14"/>
    </location>
</feature>
<evidence type="ECO:0000313" key="7">
    <source>
        <dbReference type="EMBL" id="WPU63711.1"/>
    </source>
</evidence>
<dbReference type="PANTHER" id="PTHR34354">
    <property type="entry name" value="NADPH-DEPENDENT 7-CYANO-7-DEAZAGUANINE REDUCTASE"/>
    <property type="match status" value="1"/>
</dbReference>
<dbReference type="Proteomes" id="UP001324634">
    <property type="component" value="Chromosome"/>
</dbReference>
<dbReference type="NCBIfam" id="TIGR03139">
    <property type="entry name" value="QueF-II"/>
    <property type="match status" value="1"/>
</dbReference>
<feature type="binding site" evidence="5">
    <location>
        <begin position="103"/>
        <end position="104"/>
    </location>
    <ligand>
        <name>substrate</name>
    </ligand>
</feature>
<evidence type="ECO:0000256" key="4">
    <source>
        <dbReference type="ARBA" id="ARBA00023002"/>
    </source>
</evidence>
<accession>A0AAX4HKD9</accession>
<dbReference type="InterPro" id="IPR016856">
    <property type="entry name" value="QueF_type1"/>
</dbReference>
<keyword evidence="8" id="KW-1185">Reference proteome</keyword>
<dbReference type="RefSeq" id="WP_321390924.1">
    <property type="nucleotide sequence ID" value="NZ_CP139487.1"/>
</dbReference>
<comment type="similarity">
    <text evidence="5">Belongs to the GTP cyclohydrolase I family. QueF type 1 subfamily.</text>
</comment>
<evidence type="ECO:0000256" key="5">
    <source>
        <dbReference type="HAMAP-Rule" id="MF_00818"/>
    </source>
</evidence>
<keyword evidence="1 5" id="KW-0963">Cytoplasm</keyword>
<comment type="pathway">
    <text evidence="5">tRNA modification; tRNA-queuosine biosynthesis.</text>
</comment>
<evidence type="ECO:0000313" key="8">
    <source>
        <dbReference type="Proteomes" id="UP001324634"/>
    </source>
</evidence>
<reference evidence="7 8" key="1">
    <citation type="submission" date="2023-11" db="EMBL/GenBank/DDBJ databases">
        <title>Peredibacter starrii A3.12.</title>
        <authorList>
            <person name="Mitchell R.J."/>
        </authorList>
    </citation>
    <scope>NUCLEOTIDE SEQUENCE [LARGE SCALE GENOMIC DNA]</scope>
    <source>
        <strain evidence="7 8">A3.12</strain>
    </source>
</reference>
<dbReference type="PANTHER" id="PTHR34354:SF1">
    <property type="entry name" value="NADPH-DEPENDENT 7-CYANO-7-DEAZAGUANINE REDUCTASE"/>
    <property type="match status" value="1"/>
</dbReference>
<dbReference type="InterPro" id="IPR050084">
    <property type="entry name" value="NADPH_dep_7-cyano-7-deazaG_red"/>
</dbReference>
<dbReference type="GO" id="GO:0033739">
    <property type="term" value="F:preQ1 synthase activity"/>
    <property type="evidence" value="ECO:0007669"/>
    <property type="project" value="UniProtKB-UniRule"/>
</dbReference>
<dbReference type="KEGG" id="psti:SOO65_13530"/>
<feature type="active site" description="Thioimide intermediate" evidence="5">
    <location>
        <position position="62"/>
    </location>
</feature>
<proteinExistence type="inferred from homology"/>
<feature type="active site" description="Proton donor" evidence="5">
    <location>
        <position position="69"/>
    </location>
</feature>
<keyword evidence="2 5" id="KW-0671">Queuosine biosynthesis</keyword>
<dbReference type="EMBL" id="CP139487">
    <property type="protein sequence ID" value="WPU63711.1"/>
    <property type="molecule type" value="Genomic_DNA"/>
</dbReference>
<dbReference type="AlphaFoldDB" id="A0AAX4HKD9"/>
<evidence type="ECO:0000256" key="2">
    <source>
        <dbReference type="ARBA" id="ARBA00022785"/>
    </source>
</evidence>
<dbReference type="SUPFAM" id="SSF55620">
    <property type="entry name" value="Tetrahydrobiopterin biosynthesis enzymes-like"/>
    <property type="match status" value="1"/>
</dbReference>
<comment type="function">
    <text evidence="5">Catalyzes the NADPH-dependent reduction of 7-cyano-7-deazaguanine (preQ0) to 7-aminomethyl-7-deazaguanine (preQ1).</text>
</comment>
<comment type="catalytic activity">
    <reaction evidence="5">
        <text>7-aminomethyl-7-carbaguanine + 2 NADP(+) = 7-cyano-7-carbaguanine + 2 NADPH + 3 H(+)</text>
        <dbReference type="Rhea" id="RHEA:13409"/>
        <dbReference type="ChEBI" id="CHEBI:15378"/>
        <dbReference type="ChEBI" id="CHEBI:45075"/>
        <dbReference type="ChEBI" id="CHEBI:57783"/>
        <dbReference type="ChEBI" id="CHEBI:58349"/>
        <dbReference type="ChEBI" id="CHEBI:58703"/>
        <dbReference type="EC" id="1.7.1.13"/>
    </reaction>
</comment>
<protein>
    <recommendedName>
        <fullName evidence="5">NADPH-dependent 7-cyano-7-deazaguanine reductase</fullName>
        <ecNumber evidence="5">1.7.1.13</ecNumber>
    </recommendedName>
    <alternativeName>
        <fullName evidence="5">7-cyano-7-carbaguanine reductase</fullName>
    </alternativeName>
    <alternativeName>
        <fullName evidence="5">NADPH-dependent nitrile oxidoreductase</fullName>
    </alternativeName>
    <alternativeName>
        <fullName evidence="5">PreQ(0) reductase</fullName>
    </alternativeName>
</protein>
<name>A0AAX4HKD9_9BACT</name>